<evidence type="ECO:0000313" key="9">
    <source>
        <dbReference type="EMBL" id="GAW91692.1"/>
    </source>
</evidence>
<accession>A0A1Z5HQ87</accession>
<evidence type="ECO:0000256" key="4">
    <source>
        <dbReference type="ARBA" id="ARBA00022982"/>
    </source>
</evidence>
<evidence type="ECO:0000256" key="3">
    <source>
        <dbReference type="ARBA" id="ARBA00022723"/>
    </source>
</evidence>
<gene>
    <name evidence="9" type="ORF">KKC1_08530</name>
</gene>
<dbReference type="GO" id="GO:0005886">
    <property type="term" value="C:plasma membrane"/>
    <property type="evidence" value="ECO:0007669"/>
    <property type="project" value="TreeGrafter"/>
</dbReference>
<dbReference type="GO" id="GO:0051539">
    <property type="term" value="F:4 iron, 4 sulfur cluster binding"/>
    <property type="evidence" value="ECO:0007669"/>
    <property type="project" value="UniProtKB-KW"/>
</dbReference>
<keyword evidence="5" id="KW-0408">Iron</keyword>
<keyword evidence="2" id="KW-0004">4Fe-4S</keyword>
<dbReference type="Pfam" id="PF13187">
    <property type="entry name" value="Fer4_9"/>
    <property type="match status" value="1"/>
</dbReference>
<keyword evidence="10" id="KW-1185">Reference proteome</keyword>
<name>A0A1Z5HQ87_9FIRM</name>
<evidence type="ECO:0000256" key="7">
    <source>
        <dbReference type="SAM" id="Phobius"/>
    </source>
</evidence>
<feature type="domain" description="4Fe-4S ferredoxin-type" evidence="8">
    <location>
        <begin position="154"/>
        <end position="184"/>
    </location>
</feature>
<dbReference type="GO" id="GO:0046872">
    <property type="term" value="F:metal ion binding"/>
    <property type="evidence" value="ECO:0007669"/>
    <property type="project" value="UniProtKB-KW"/>
</dbReference>
<feature type="transmembrane region" description="Helical" evidence="7">
    <location>
        <begin position="84"/>
        <end position="101"/>
    </location>
</feature>
<feature type="domain" description="4Fe-4S ferredoxin-type" evidence="8">
    <location>
        <begin position="185"/>
        <end position="214"/>
    </location>
</feature>
<dbReference type="InterPro" id="IPR051684">
    <property type="entry name" value="Electron_Trans/Redox"/>
</dbReference>
<dbReference type="Proteomes" id="UP000197032">
    <property type="component" value="Unassembled WGS sequence"/>
</dbReference>
<evidence type="ECO:0000259" key="8">
    <source>
        <dbReference type="PROSITE" id="PS51379"/>
    </source>
</evidence>
<keyword evidence="7" id="KW-0812">Transmembrane</keyword>
<organism evidence="9 10">
    <name type="scientific">Calderihabitans maritimus</name>
    <dbReference type="NCBI Taxonomy" id="1246530"/>
    <lineage>
        <taxon>Bacteria</taxon>
        <taxon>Bacillati</taxon>
        <taxon>Bacillota</taxon>
        <taxon>Clostridia</taxon>
        <taxon>Neomoorellales</taxon>
        <taxon>Calderihabitantaceae</taxon>
        <taxon>Calderihabitans</taxon>
    </lineage>
</organism>
<dbReference type="OrthoDB" id="9786132at2"/>
<dbReference type="PROSITE" id="PS00198">
    <property type="entry name" value="4FE4S_FER_1"/>
    <property type="match status" value="1"/>
</dbReference>
<dbReference type="Gene3D" id="3.30.70.20">
    <property type="match status" value="1"/>
</dbReference>
<proteinExistence type="predicted"/>
<sequence>MKRNSFNKWYWPILLLFILGGLFYHPAIGLLALVCMIAPVITAPVKGRMWCGRFCPRGSFFDQVLTRIGPKNRRIPQLLQRPEVRWTVFTGLMAFMSYNMYLTGGNIFGIGKVLFKMVLITTGAGIVLGVFFSPRSWCKICPMGSLAMLLSKGSKLSVRLSSTCRSCGVCAKKCPFGIPVHSFKTSGVVDHPDCLKCGICVSSCPVGALKLEKGARNLGTEELSIS</sequence>
<evidence type="ECO:0000256" key="6">
    <source>
        <dbReference type="ARBA" id="ARBA00023014"/>
    </source>
</evidence>
<keyword evidence="7" id="KW-0472">Membrane</keyword>
<dbReference type="PROSITE" id="PS51379">
    <property type="entry name" value="4FE4S_FER_2"/>
    <property type="match status" value="2"/>
</dbReference>
<dbReference type="PANTHER" id="PTHR30176">
    <property type="entry name" value="FERREDOXIN-TYPE PROTEIN NAPH"/>
    <property type="match status" value="1"/>
</dbReference>
<evidence type="ECO:0000256" key="5">
    <source>
        <dbReference type="ARBA" id="ARBA00023004"/>
    </source>
</evidence>
<evidence type="ECO:0000256" key="2">
    <source>
        <dbReference type="ARBA" id="ARBA00022485"/>
    </source>
</evidence>
<dbReference type="Pfam" id="PF12801">
    <property type="entry name" value="Fer4_5"/>
    <property type="match status" value="2"/>
</dbReference>
<dbReference type="InterPro" id="IPR017900">
    <property type="entry name" value="4Fe4S_Fe_S_CS"/>
</dbReference>
<comment type="caution">
    <text evidence="9">The sequence shown here is derived from an EMBL/GenBank/DDBJ whole genome shotgun (WGS) entry which is preliminary data.</text>
</comment>
<evidence type="ECO:0000313" key="10">
    <source>
        <dbReference type="Proteomes" id="UP000197032"/>
    </source>
</evidence>
<keyword evidence="7" id="KW-1133">Transmembrane helix</keyword>
<keyword evidence="6" id="KW-0411">Iron-sulfur</keyword>
<feature type="transmembrane region" description="Helical" evidence="7">
    <location>
        <begin position="12"/>
        <end position="41"/>
    </location>
</feature>
<dbReference type="RefSeq" id="WP_088553192.1">
    <property type="nucleotide sequence ID" value="NZ_BDGJ01000024.1"/>
</dbReference>
<reference evidence="10" key="1">
    <citation type="journal article" date="2017" name="Appl. Environ. Microbiol.">
        <title>Genomic analysis of Calderihabitans maritimus KKC1, a thermophilic hydrogenogenic carboxydotrophic bacterium isolated from marine sediment.</title>
        <authorList>
            <person name="Omae K."/>
            <person name="Yoneda Y."/>
            <person name="Fukuyama Y."/>
            <person name="Yoshida T."/>
            <person name="Sako Y."/>
        </authorList>
    </citation>
    <scope>NUCLEOTIDE SEQUENCE [LARGE SCALE GENOMIC DNA]</scope>
    <source>
        <strain evidence="10">KKC1</strain>
    </source>
</reference>
<keyword evidence="4" id="KW-0249">Electron transport</keyword>
<dbReference type="InterPro" id="IPR017896">
    <property type="entry name" value="4Fe4S_Fe-S-bd"/>
</dbReference>
<keyword evidence="3" id="KW-0479">Metal-binding</keyword>
<keyword evidence="1" id="KW-0813">Transport</keyword>
<evidence type="ECO:0000256" key="1">
    <source>
        <dbReference type="ARBA" id="ARBA00022448"/>
    </source>
</evidence>
<dbReference type="EMBL" id="BDGJ01000024">
    <property type="protein sequence ID" value="GAW91692.1"/>
    <property type="molecule type" value="Genomic_DNA"/>
</dbReference>
<dbReference type="SUPFAM" id="SSF54862">
    <property type="entry name" value="4Fe-4S ferredoxins"/>
    <property type="match status" value="1"/>
</dbReference>
<dbReference type="AlphaFoldDB" id="A0A1Z5HQ87"/>
<dbReference type="PANTHER" id="PTHR30176:SF3">
    <property type="entry name" value="FERREDOXIN-TYPE PROTEIN NAPH"/>
    <property type="match status" value="1"/>
</dbReference>
<protein>
    <submittedName>
        <fullName evidence="9">4Fe-4S ferredoxin, iron-sulfur binding</fullName>
    </submittedName>
</protein>
<feature type="transmembrane region" description="Helical" evidence="7">
    <location>
        <begin position="113"/>
        <end position="132"/>
    </location>
</feature>